<organism evidence="3 4">
    <name type="scientific">Cryptosporangium japonicum</name>
    <dbReference type="NCBI Taxonomy" id="80872"/>
    <lineage>
        <taxon>Bacteria</taxon>
        <taxon>Bacillati</taxon>
        <taxon>Actinomycetota</taxon>
        <taxon>Actinomycetes</taxon>
        <taxon>Cryptosporangiales</taxon>
        <taxon>Cryptosporangiaceae</taxon>
        <taxon>Cryptosporangium</taxon>
    </lineage>
</organism>
<name>A0ABP3ELN7_9ACTN</name>
<dbReference type="InterPro" id="IPR000033">
    <property type="entry name" value="LDLR_classB_rpt"/>
</dbReference>
<dbReference type="InterPro" id="IPR013658">
    <property type="entry name" value="SGL"/>
</dbReference>
<feature type="domain" description="SMP-30/Gluconolactonase/LRE-like region" evidence="2">
    <location>
        <begin position="2"/>
        <end position="243"/>
    </location>
</feature>
<keyword evidence="4" id="KW-1185">Reference proteome</keyword>
<sequence length="277" mass="30388">MAEGPIWDKPRRRLLWVDIPSGTLFEGALDGDRIRVTRTHTFDGTLGAVVPAEDGSLLVAAQEELIVLRPDGTREIGPRLVVPGEGRRLNDGAVDPAGRFLVGTMLIDGESEHERLLRVEYDGLVTVLDDDLTLSNGLAWSPDGHRLYSTDTLRRRIYVRNYDPADGAVGERRVHLDLGDDYPDGITTDAEEHLWVAVWGAGEVRRYAPDGTLVDRRAVPAPNVSSVAFAGDDLDRLVITTATVALTEQQQRDHPESGHLFVVPVEVPGLPVTPWAQ</sequence>
<dbReference type="Pfam" id="PF08450">
    <property type="entry name" value="SGL"/>
    <property type="match status" value="1"/>
</dbReference>
<dbReference type="SMART" id="SM00135">
    <property type="entry name" value="LY"/>
    <property type="match status" value="2"/>
</dbReference>
<evidence type="ECO:0000259" key="2">
    <source>
        <dbReference type="Pfam" id="PF08450"/>
    </source>
</evidence>
<dbReference type="PRINTS" id="PR01790">
    <property type="entry name" value="SMP30FAMILY"/>
</dbReference>
<proteinExistence type="inferred from homology"/>
<evidence type="ECO:0000313" key="4">
    <source>
        <dbReference type="Proteomes" id="UP001500967"/>
    </source>
</evidence>
<evidence type="ECO:0000256" key="1">
    <source>
        <dbReference type="ARBA" id="ARBA00008853"/>
    </source>
</evidence>
<evidence type="ECO:0000313" key="3">
    <source>
        <dbReference type="EMBL" id="GAA0268138.1"/>
    </source>
</evidence>
<accession>A0ABP3ELN7</accession>
<gene>
    <name evidence="3" type="ORF">GCM10009539_63830</name>
</gene>
<dbReference type="Proteomes" id="UP001500967">
    <property type="component" value="Unassembled WGS sequence"/>
</dbReference>
<dbReference type="PANTHER" id="PTHR10907">
    <property type="entry name" value="REGUCALCIN"/>
    <property type="match status" value="1"/>
</dbReference>
<comment type="caution">
    <text evidence="3">The sequence shown here is derived from an EMBL/GenBank/DDBJ whole genome shotgun (WGS) entry which is preliminary data.</text>
</comment>
<dbReference type="PANTHER" id="PTHR10907:SF47">
    <property type="entry name" value="REGUCALCIN"/>
    <property type="match status" value="1"/>
</dbReference>
<protein>
    <submittedName>
        <fullName evidence="3">SMP-30/gluconolactonase/LRE family protein</fullName>
    </submittedName>
</protein>
<dbReference type="EMBL" id="BAAAGX010000028">
    <property type="protein sequence ID" value="GAA0268138.1"/>
    <property type="molecule type" value="Genomic_DNA"/>
</dbReference>
<dbReference type="InterPro" id="IPR005511">
    <property type="entry name" value="SMP-30"/>
</dbReference>
<dbReference type="SUPFAM" id="SSF63829">
    <property type="entry name" value="Calcium-dependent phosphotriesterase"/>
    <property type="match status" value="1"/>
</dbReference>
<dbReference type="InterPro" id="IPR011042">
    <property type="entry name" value="6-blade_b-propeller_TolB-like"/>
</dbReference>
<comment type="similarity">
    <text evidence="1">Belongs to the SMP-30/CGR1 family.</text>
</comment>
<dbReference type="Gene3D" id="2.120.10.30">
    <property type="entry name" value="TolB, C-terminal domain"/>
    <property type="match status" value="1"/>
</dbReference>
<reference evidence="4" key="1">
    <citation type="journal article" date="2019" name="Int. J. Syst. Evol. Microbiol.">
        <title>The Global Catalogue of Microorganisms (GCM) 10K type strain sequencing project: providing services to taxonomists for standard genome sequencing and annotation.</title>
        <authorList>
            <consortium name="The Broad Institute Genomics Platform"/>
            <consortium name="The Broad Institute Genome Sequencing Center for Infectious Disease"/>
            <person name="Wu L."/>
            <person name="Ma J."/>
        </authorList>
    </citation>
    <scope>NUCLEOTIDE SEQUENCE [LARGE SCALE GENOMIC DNA]</scope>
    <source>
        <strain evidence="4">JCM 10425</strain>
    </source>
</reference>